<dbReference type="RefSeq" id="WP_089877383.1">
    <property type="nucleotide sequence ID" value="NZ_FNPF01000001.1"/>
</dbReference>
<keyword evidence="2" id="KW-1185">Reference proteome</keyword>
<dbReference type="Proteomes" id="UP000199286">
    <property type="component" value="Unassembled WGS sequence"/>
</dbReference>
<evidence type="ECO:0000313" key="1">
    <source>
        <dbReference type="EMBL" id="SDX82650.1"/>
    </source>
</evidence>
<reference evidence="1 2" key="1">
    <citation type="submission" date="2016-10" db="EMBL/GenBank/DDBJ databases">
        <authorList>
            <person name="de Groot N.N."/>
        </authorList>
    </citation>
    <scope>NUCLEOTIDE SEQUENCE [LARGE SCALE GENOMIC DNA]</scope>
    <source>
        <strain evidence="1 2">DSM 26880</strain>
    </source>
</reference>
<protein>
    <recommendedName>
        <fullName evidence="3">FlgN protein</fullName>
    </recommendedName>
</protein>
<evidence type="ECO:0008006" key="3">
    <source>
        <dbReference type="Google" id="ProtNLM"/>
    </source>
</evidence>
<dbReference type="AlphaFoldDB" id="A0A1H3EVK2"/>
<dbReference type="GO" id="GO:0044780">
    <property type="term" value="P:bacterial-type flagellum assembly"/>
    <property type="evidence" value="ECO:0007669"/>
    <property type="project" value="InterPro"/>
</dbReference>
<evidence type="ECO:0000313" key="2">
    <source>
        <dbReference type="Proteomes" id="UP000199286"/>
    </source>
</evidence>
<dbReference type="STRING" id="321339.SAMN05444340_10116"/>
<accession>A0A1H3EVK2</accession>
<dbReference type="Gene3D" id="1.20.58.300">
    <property type="entry name" value="FlgN-like"/>
    <property type="match status" value="1"/>
</dbReference>
<dbReference type="OrthoDB" id="7862860at2"/>
<dbReference type="SUPFAM" id="SSF140566">
    <property type="entry name" value="FlgN-like"/>
    <property type="match status" value="1"/>
</dbReference>
<sequence>MAEALERLKAIVEAEREALLSGDFERLTALLPDKEQALAEVEGAGSTPDSLRDLHRRVERNQALYDRALAGVRAVIGRIAELGEVKKSIGTYDSAGKRRTIDIPKHAHLEKRA</sequence>
<dbReference type="InterPro" id="IPR036679">
    <property type="entry name" value="FlgN-like_sf"/>
</dbReference>
<dbReference type="EMBL" id="FNPF01000001">
    <property type="protein sequence ID" value="SDX82650.1"/>
    <property type="molecule type" value="Genomic_DNA"/>
</dbReference>
<organism evidence="1 2">
    <name type="scientific">Citreimonas salinaria</name>
    <dbReference type="NCBI Taxonomy" id="321339"/>
    <lineage>
        <taxon>Bacteria</taxon>
        <taxon>Pseudomonadati</taxon>
        <taxon>Pseudomonadota</taxon>
        <taxon>Alphaproteobacteria</taxon>
        <taxon>Rhodobacterales</taxon>
        <taxon>Roseobacteraceae</taxon>
        <taxon>Citreimonas</taxon>
    </lineage>
</organism>
<name>A0A1H3EVK2_9RHOB</name>
<gene>
    <name evidence="1" type="ORF">SAMN05444340_10116</name>
</gene>
<proteinExistence type="predicted"/>